<protein>
    <submittedName>
        <fullName evidence="2">ECF transporter S component</fullName>
    </submittedName>
</protein>
<dbReference type="GO" id="GO:0022857">
    <property type="term" value="F:transmembrane transporter activity"/>
    <property type="evidence" value="ECO:0007669"/>
    <property type="project" value="InterPro"/>
</dbReference>
<organism evidence="2 3">
    <name type="scientific">Fructilactobacillus sanfranciscensis</name>
    <name type="common">Lactobacillus sanfranciscensis</name>
    <dbReference type="NCBI Taxonomy" id="1625"/>
    <lineage>
        <taxon>Bacteria</taxon>
        <taxon>Bacillati</taxon>
        <taxon>Bacillota</taxon>
        <taxon>Bacilli</taxon>
        <taxon>Lactobacillales</taxon>
        <taxon>Lactobacillaceae</taxon>
        <taxon>Fructilactobacillus</taxon>
    </lineage>
</organism>
<proteinExistence type="predicted"/>
<feature type="transmembrane region" description="Helical" evidence="1">
    <location>
        <begin position="60"/>
        <end position="78"/>
    </location>
</feature>
<feature type="transmembrane region" description="Helical" evidence="1">
    <location>
        <begin position="90"/>
        <end position="108"/>
    </location>
</feature>
<dbReference type="InterPro" id="IPR024529">
    <property type="entry name" value="ECF_trnsprt_substrate-spec"/>
</dbReference>
<keyword evidence="1" id="KW-0812">Transmembrane</keyword>
<dbReference type="EMBL" id="QFCR01000010">
    <property type="protein sequence ID" value="TNK90379.1"/>
    <property type="molecule type" value="Genomic_DNA"/>
</dbReference>
<evidence type="ECO:0000313" key="3">
    <source>
        <dbReference type="Proteomes" id="UP000313312"/>
    </source>
</evidence>
<evidence type="ECO:0000256" key="1">
    <source>
        <dbReference type="SAM" id="Phobius"/>
    </source>
</evidence>
<evidence type="ECO:0000313" key="2">
    <source>
        <dbReference type="EMBL" id="TNK90379.1"/>
    </source>
</evidence>
<name>A0A5C4TIL5_FRUSA</name>
<feature type="transmembrane region" description="Helical" evidence="1">
    <location>
        <begin position="120"/>
        <end position="144"/>
    </location>
</feature>
<dbReference type="Pfam" id="PF12822">
    <property type="entry name" value="ECF_trnsprt"/>
    <property type="match status" value="1"/>
</dbReference>
<dbReference type="GeneID" id="93160434"/>
<dbReference type="Proteomes" id="UP000313312">
    <property type="component" value="Unassembled WGS sequence"/>
</dbReference>
<comment type="caution">
    <text evidence="2">The sequence shown here is derived from an EMBL/GenBank/DDBJ whole genome shotgun (WGS) entry which is preliminary data.</text>
</comment>
<sequence length="198" mass="20960">MLRKSKAYRISILALFIAIIIVQNFVPLFGYIPVGPLNLTTIHITVIIAAILLGPVDGGIVGGVWGILSFIRAFTAPTSPVQPLVFTNPIISILPRILIGVVAGYLFIGLTKTKLKPAISLAITAIVGSLTNAFLVLGMIAMFYRTPAVAHAYGVSDPSLIIKVLMTAVGTNSIPETILAAVVVPIVCLPLLKHSKIK</sequence>
<gene>
    <name evidence="2" type="ORF">DID87_04040</name>
</gene>
<dbReference type="Gene3D" id="1.10.1760.20">
    <property type="match status" value="1"/>
</dbReference>
<reference evidence="2 3" key="1">
    <citation type="submission" date="2018-05" db="EMBL/GenBank/DDBJ databases">
        <title>Lactobacillus sanfranciscensis Ah4 draft denome sequence.</title>
        <authorList>
            <person name="Zhang G."/>
        </authorList>
    </citation>
    <scope>NUCLEOTIDE SEQUENCE [LARGE SCALE GENOMIC DNA]</scope>
    <source>
        <strain evidence="2 3">Ah4</strain>
    </source>
</reference>
<keyword evidence="1" id="KW-1133">Transmembrane helix</keyword>
<keyword evidence="1" id="KW-0472">Membrane</keyword>
<feature type="transmembrane region" description="Helical" evidence="1">
    <location>
        <begin position="7"/>
        <end position="26"/>
    </location>
</feature>
<dbReference type="AlphaFoldDB" id="A0A5C4TIL5"/>
<dbReference type="RefSeq" id="WP_103429120.1">
    <property type="nucleotide sequence ID" value="NZ_CP118925.1"/>
</dbReference>
<accession>A0A5C4TIL5</accession>